<keyword evidence="5 6" id="KW-0694">RNA-binding</keyword>
<protein>
    <submittedName>
        <fullName evidence="8">RsmF rRNA methyltransferase first C-terminal domain-containing protein</fullName>
    </submittedName>
</protein>
<keyword evidence="1" id="KW-0963">Cytoplasm</keyword>
<keyword evidence="9" id="KW-1185">Reference proteome</keyword>
<keyword evidence="4 6" id="KW-0949">S-adenosyl-L-methionine</keyword>
<keyword evidence="2 6" id="KW-0489">Methyltransferase</keyword>
<dbReference type="NCBIfam" id="TIGR00446">
    <property type="entry name" value="nop2p"/>
    <property type="match status" value="1"/>
</dbReference>
<dbReference type="PANTHER" id="PTHR22807">
    <property type="entry name" value="NOP2 YEAST -RELATED NOL1/NOP2/FMU SUN DOMAIN-CONTAINING"/>
    <property type="match status" value="1"/>
</dbReference>
<evidence type="ECO:0000259" key="7">
    <source>
        <dbReference type="PROSITE" id="PS51686"/>
    </source>
</evidence>
<evidence type="ECO:0000256" key="6">
    <source>
        <dbReference type="PROSITE-ProRule" id="PRU01023"/>
    </source>
</evidence>
<feature type="binding site" evidence="6">
    <location>
        <begin position="109"/>
        <end position="115"/>
    </location>
    <ligand>
        <name>S-adenosyl-L-methionine</name>
        <dbReference type="ChEBI" id="CHEBI:59789"/>
    </ligand>
</feature>
<gene>
    <name evidence="8" type="ORF">KVH43_08665</name>
</gene>
<evidence type="ECO:0000313" key="9">
    <source>
        <dbReference type="Proteomes" id="UP000886818"/>
    </source>
</evidence>
<feature type="binding site" evidence="6">
    <location>
        <position position="178"/>
    </location>
    <ligand>
        <name>S-adenosyl-L-methionine</name>
        <dbReference type="ChEBI" id="CHEBI:59789"/>
    </ligand>
</feature>
<dbReference type="InterPro" id="IPR031341">
    <property type="entry name" value="Methyltr_RsmF_N"/>
</dbReference>
<sequence>MIELPNDFKEKMKILLKEEYKKFIESYNDPKTQGLRVNTLKIACKDFEKISPFSLKKVSWAEEGFYHEVDKPGKHPYHEAGLYYIQEPSAMAVGALLDPQPGERILDLCAAPGGKSTHIAAKLKGEGLLVSNEVYPARSKILSQNIERLGIKNCIVTNESPARLSKKFKNYFHRILVDAPCSGEGMFRKDPDTCKEWSIDNVSMCAERQLDILEQAQKMLMPEGILVYSTCTFSPEENEGVIEKFIKNYPEFYIEAVKTYDGFAKGRPEWILSDDEDLKKAIRLWPHQLRGEGHFIAVLKKRDGEVAKIKNKKKQIDKKALKDYYDFGKKYLNKIPEGKFIVFGEQLYILPEDTINLENLKVIRPGLHLGTLKKNRFEPSHAFALSLKPEDVKNNIFMDAMSQDIIAYLKGESISFEGKNGWNLVNVDGYSIGWCKIVNNILKNHYPKGLRWVGQI</sequence>
<dbReference type="InterPro" id="IPR027391">
    <property type="entry name" value="Nol1_Nop2_Fmu_2"/>
</dbReference>
<dbReference type="InterPro" id="IPR031340">
    <property type="entry name" value="RsmF_methylt_CI"/>
</dbReference>
<evidence type="ECO:0000256" key="2">
    <source>
        <dbReference type="ARBA" id="ARBA00022603"/>
    </source>
</evidence>
<dbReference type="GO" id="GO:0032259">
    <property type="term" value="P:methylation"/>
    <property type="evidence" value="ECO:0007669"/>
    <property type="project" value="UniProtKB-KW"/>
</dbReference>
<dbReference type="Pfam" id="PF17126">
    <property type="entry name" value="RsmF_methylt_CI"/>
    <property type="match status" value="1"/>
</dbReference>
<dbReference type="InterPro" id="IPR011023">
    <property type="entry name" value="Nop2p"/>
</dbReference>
<dbReference type="Pfam" id="PF17125">
    <property type="entry name" value="Methyltr_RsmF_N"/>
    <property type="match status" value="1"/>
</dbReference>
<evidence type="ECO:0000256" key="3">
    <source>
        <dbReference type="ARBA" id="ARBA00022679"/>
    </source>
</evidence>
<dbReference type="PROSITE" id="PS51686">
    <property type="entry name" value="SAM_MT_RSMB_NOP"/>
    <property type="match status" value="1"/>
</dbReference>
<evidence type="ECO:0000256" key="4">
    <source>
        <dbReference type="ARBA" id="ARBA00022691"/>
    </source>
</evidence>
<organism evidence="8 9">
    <name type="scientific">Crassaminicella indica</name>
    <dbReference type="NCBI Taxonomy" id="2855394"/>
    <lineage>
        <taxon>Bacteria</taxon>
        <taxon>Bacillati</taxon>
        <taxon>Bacillota</taxon>
        <taxon>Clostridia</taxon>
        <taxon>Eubacteriales</taxon>
        <taxon>Clostridiaceae</taxon>
        <taxon>Crassaminicella</taxon>
    </lineage>
</organism>
<dbReference type="CDD" id="cd21147">
    <property type="entry name" value="RsmF_methylt_CTD1"/>
    <property type="match status" value="1"/>
</dbReference>
<dbReference type="RefSeq" id="WP_218282153.1">
    <property type="nucleotide sequence ID" value="NZ_CP078093.1"/>
</dbReference>
<dbReference type="CDD" id="cd02440">
    <property type="entry name" value="AdoMet_MTases"/>
    <property type="match status" value="1"/>
</dbReference>
<dbReference type="Proteomes" id="UP000886818">
    <property type="component" value="Chromosome"/>
</dbReference>
<keyword evidence="3 6" id="KW-0808">Transferase</keyword>
<feature type="domain" description="SAM-dependent MTase RsmB/NOP-type" evidence="7">
    <location>
        <begin position="1"/>
        <end position="302"/>
    </location>
</feature>
<proteinExistence type="inferred from homology"/>
<dbReference type="EMBL" id="CP078093">
    <property type="protein sequence ID" value="QXM05454.1"/>
    <property type="molecule type" value="Genomic_DNA"/>
</dbReference>
<feature type="active site" description="Nucleophile" evidence="6">
    <location>
        <position position="231"/>
    </location>
</feature>
<evidence type="ECO:0000313" key="8">
    <source>
        <dbReference type="EMBL" id="QXM05454.1"/>
    </source>
</evidence>
<dbReference type="GO" id="GO:0008168">
    <property type="term" value="F:methyltransferase activity"/>
    <property type="evidence" value="ECO:0007669"/>
    <property type="project" value="UniProtKB-KW"/>
</dbReference>
<dbReference type="InterPro" id="IPR001678">
    <property type="entry name" value="MeTrfase_RsmB-F_NOP2_dom"/>
</dbReference>
<name>A0ABX8RAG5_9CLOT</name>
<dbReference type="Pfam" id="PF01189">
    <property type="entry name" value="Methyltr_RsmB-F"/>
    <property type="match status" value="1"/>
</dbReference>
<evidence type="ECO:0000256" key="5">
    <source>
        <dbReference type="ARBA" id="ARBA00022884"/>
    </source>
</evidence>
<dbReference type="InterPro" id="IPR023267">
    <property type="entry name" value="RCMT"/>
</dbReference>
<dbReference type="InterPro" id="IPR049560">
    <property type="entry name" value="MeTrfase_RsmB-F_NOP2_cat"/>
</dbReference>
<dbReference type="PANTHER" id="PTHR22807:SF30">
    <property type="entry name" value="28S RRNA (CYTOSINE(4447)-C(5))-METHYLTRANSFERASE-RELATED"/>
    <property type="match status" value="1"/>
</dbReference>
<accession>A0ABX8RAG5</accession>
<reference evidence="8" key="1">
    <citation type="submission" date="2021-07" db="EMBL/GenBank/DDBJ databases">
        <title>Complete genome sequence of Crassaminicella sp. 143-21, isolated from a deep-sea hydrothermal vent.</title>
        <authorList>
            <person name="Li X."/>
        </authorList>
    </citation>
    <scope>NUCLEOTIDE SEQUENCE</scope>
    <source>
        <strain evidence="8">143-21</strain>
    </source>
</reference>
<evidence type="ECO:0000256" key="1">
    <source>
        <dbReference type="ARBA" id="ARBA00022490"/>
    </source>
</evidence>
<comment type="caution">
    <text evidence="6">Lacks conserved residue(s) required for the propagation of feature annotation.</text>
</comment>
<dbReference type="Pfam" id="PF13636">
    <property type="entry name" value="Methyltranf_PUA"/>
    <property type="match status" value="1"/>
</dbReference>
<feature type="binding site" evidence="6">
    <location>
        <position position="133"/>
    </location>
    <ligand>
        <name>S-adenosyl-L-methionine</name>
        <dbReference type="ChEBI" id="CHEBI:59789"/>
    </ligand>
</feature>
<comment type="similarity">
    <text evidence="6">Belongs to the class I-like SAM-binding methyltransferase superfamily. RsmB/NOP family.</text>
</comment>